<proteinExistence type="predicted"/>
<evidence type="ECO:0000313" key="1">
    <source>
        <dbReference type="EMBL" id="MBX04658.1"/>
    </source>
</evidence>
<protein>
    <submittedName>
        <fullName evidence="1">Uncharacterized protein</fullName>
    </submittedName>
</protein>
<accession>A0A2P2KG03</accession>
<organism evidence="1">
    <name type="scientific">Rhizophora mucronata</name>
    <name type="common">Asiatic mangrove</name>
    <dbReference type="NCBI Taxonomy" id="61149"/>
    <lineage>
        <taxon>Eukaryota</taxon>
        <taxon>Viridiplantae</taxon>
        <taxon>Streptophyta</taxon>
        <taxon>Embryophyta</taxon>
        <taxon>Tracheophyta</taxon>
        <taxon>Spermatophyta</taxon>
        <taxon>Magnoliopsida</taxon>
        <taxon>eudicotyledons</taxon>
        <taxon>Gunneridae</taxon>
        <taxon>Pentapetalae</taxon>
        <taxon>rosids</taxon>
        <taxon>fabids</taxon>
        <taxon>Malpighiales</taxon>
        <taxon>Rhizophoraceae</taxon>
        <taxon>Rhizophora</taxon>
    </lineage>
</organism>
<dbReference type="AlphaFoldDB" id="A0A2P2KG03"/>
<name>A0A2P2KG03_RHIMU</name>
<sequence length="75" mass="8795">MHDPDNSPYHARQDLKPNKSFINSFSSEEDIEWQQMHHLCAHVRFSLPISCPTDINTRDNIHETLADTSLRYIKT</sequence>
<reference evidence="1" key="1">
    <citation type="submission" date="2018-02" db="EMBL/GenBank/DDBJ databases">
        <title>Rhizophora mucronata_Transcriptome.</title>
        <authorList>
            <person name="Meera S.P."/>
            <person name="Sreeshan A."/>
            <person name="Augustine A."/>
        </authorList>
    </citation>
    <scope>NUCLEOTIDE SEQUENCE</scope>
    <source>
        <tissue evidence="1">Leaf</tissue>
    </source>
</reference>
<dbReference type="EMBL" id="GGEC01024174">
    <property type="protein sequence ID" value="MBX04658.1"/>
    <property type="molecule type" value="Transcribed_RNA"/>
</dbReference>